<dbReference type="PANTHER" id="PTHR30203">
    <property type="entry name" value="OUTER MEMBRANE CATION EFFLUX PROTEIN"/>
    <property type="match status" value="1"/>
</dbReference>
<keyword evidence="3" id="KW-1185">Reference proteome</keyword>
<protein>
    <submittedName>
        <fullName evidence="2">Outer membrane protein TolC</fullName>
    </submittedName>
</protein>
<dbReference type="RefSeq" id="WP_084410134.1">
    <property type="nucleotide sequence ID" value="NZ_FWXR01000008.1"/>
</dbReference>
<dbReference type="Gene3D" id="1.20.1600.10">
    <property type="entry name" value="Outer membrane efflux proteins (OEP)"/>
    <property type="match status" value="1"/>
</dbReference>
<gene>
    <name evidence="2" type="ORF">SAMN06297251_108153</name>
</gene>
<keyword evidence="1" id="KW-0732">Signal</keyword>
<proteinExistence type="predicted"/>
<feature type="chain" id="PRO_5012009244" evidence="1">
    <location>
        <begin position="24"/>
        <end position="483"/>
    </location>
</feature>
<evidence type="ECO:0000256" key="1">
    <source>
        <dbReference type="SAM" id="SignalP"/>
    </source>
</evidence>
<accession>A0A1W2C4I3</accession>
<dbReference type="EMBL" id="FWXR01000008">
    <property type="protein sequence ID" value="SMC80001.1"/>
    <property type="molecule type" value="Genomic_DNA"/>
</dbReference>
<dbReference type="SUPFAM" id="SSF56954">
    <property type="entry name" value="Outer membrane efflux proteins (OEP)"/>
    <property type="match status" value="1"/>
</dbReference>
<organism evidence="2 3">
    <name type="scientific">Fulvimarina manganoxydans</name>
    <dbReference type="NCBI Taxonomy" id="937218"/>
    <lineage>
        <taxon>Bacteria</taxon>
        <taxon>Pseudomonadati</taxon>
        <taxon>Pseudomonadota</taxon>
        <taxon>Alphaproteobacteria</taxon>
        <taxon>Hyphomicrobiales</taxon>
        <taxon>Aurantimonadaceae</taxon>
        <taxon>Fulvimarina</taxon>
    </lineage>
</organism>
<dbReference type="PANTHER" id="PTHR30203:SF24">
    <property type="entry name" value="BLR4935 PROTEIN"/>
    <property type="match status" value="1"/>
</dbReference>
<evidence type="ECO:0000313" key="3">
    <source>
        <dbReference type="Proteomes" id="UP000192656"/>
    </source>
</evidence>
<dbReference type="PROSITE" id="PS51257">
    <property type="entry name" value="PROKAR_LIPOPROTEIN"/>
    <property type="match status" value="1"/>
</dbReference>
<dbReference type="Proteomes" id="UP000192656">
    <property type="component" value="Unassembled WGS sequence"/>
</dbReference>
<feature type="signal peptide" evidence="1">
    <location>
        <begin position="1"/>
        <end position="23"/>
    </location>
</feature>
<dbReference type="InterPro" id="IPR010131">
    <property type="entry name" value="MdtP/NodT-like"/>
</dbReference>
<dbReference type="OrthoDB" id="237412at2"/>
<evidence type="ECO:0000313" key="2">
    <source>
        <dbReference type="EMBL" id="SMC80001.1"/>
    </source>
</evidence>
<dbReference type="STRING" id="937218.SAMN06297251_108153"/>
<sequence>MKRRLLISGVITLPLLISGCVSATEDFETDLGFASVSSQTAQRLGKETVWIQSQAQAKSAQDRVAMLLKPKYVGVDAAIQVALLNNKSLQASYADVGLSVADLWQEGLLQNPSLSVGYSGIGIARSVEGLIAANLMRLLTRERRLDVAEVRVLQAQLRAVDATLALAMETRRAWIDAASAWEAVSYLNRAKVAADAAAELALELGKTGALPKVDQAREQAFYAELTAQTAEARLAAKLAKERLYKVMGVWGQNLKFEVPNALPSLPGSLKSYKAIEAEALRNRVDLQVARLELEALARSYGLTKATRYLSDLEISAGISVEEEIEEAEDGSETSTNVVSGAGEIGLEIPIFDSGQARLRKAEFQYLKAANQLAAKAVDIRSEARAAFQAYRGRHEIARHYRSNVVPIRTTIEKESLLTYNGMITNTFDLLADTRQKLAAILSSVDAKREFYLADAGLMAAVYGGGEGTPDADAETELADAGDE</sequence>
<dbReference type="GO" id="GO:0015562">
    <property type="term" value="F:efflux transmembrane transporter activity"/>
    <property type="evidence" value="ECO:0007669"/>
    <property type="project" value="InterPro"/>
</dbReference>
<name>A0A1W2C4I3_9HYPH</name>
<reference evidence="2 3" key="1">
    <citation type="submission" date="2017-04" db="EMBL/GenBank/DDBJ databases">
        <authorList>
            <person name="Afonso C.L."/>
            <person name="Miller P.J."/>
            <person name="Scott M.A."/>
            <person name="Spackman E."/>
            <person name="Goraichik I."/>
            <person name="Dimitrov K.M."/>
            <person name="Suarez D.L."/>
            <person name="Swayne D.E."/>
        </authorList>
    </citation>
    <scope>NUCLEOTIDE SEQUENCE [LARGE SCALE GENOMIC DNA]</scope>
    <source>
        <strain evidence="2 3">CGMCC 1.10972</strain>
    </source>
</reference>
<dbReference type="AlphaFoldDB" id="A0A1W2C4I3"/>